<dbReference type="Gene3D" id="3.40.50.300">
    <property type="entry name" value="P-loop containing nucleotide triphosphate hydrolases"/>
    <property type="match status" value="2"/>
</dbReference>
<keyword evidence="7" id="KW-0413">Isomerase</keyword>
<evidence type="ECO:0000256" key="6">
    <source>
        <dbReference type="ARBA" id="ARBA00023125"/>
    </source>
</evidence>
<evidence type="ECO:0000256" key="10">
    <source>
        <dbReference type="ARBA" id="ARBA00048988"/>
    </source>
</evidence>
<name>A0A5E8C4T5_9ASCO</name>
<evidence type="ECO:0000313" key="15">
    <source>
        <dbReference type="Proteomes" id="UP000398389"/>
    </source>
</evidence>
<feature type="binding site" evidence="11">
    <location>
        <begin position="83"/>
        <end position="90"/>
    </location>
    <ligand>
        <name>ATP</name>
        <dbReference type="ChEBI" id="CHEBI:30616"/>
    </ligand>
</feature>
<dbReference type="GO" id="GO:0005634">
    <property type="term" value="C:nucleus"/>
    <property type="evidence" value="ECO:0007669"/>
    <property type="project" value="TreeGrafter"/>
</dbReference>
<dbReference type="InterPro" id="IPR014016">
    <property type="entry name" value="UvrD-like_ATP-bd"/>
</dbReference>
<dbReference type="Pfam" id="PF00580">
    <property type="entry name" value="UvrD-helicase"/>
    <property type="match status" value="1"/>
</dbReference>
<dbReference type="GeneID" id="43584149"/>
<dbReference type="Proteomes" id="UP000398389">
    <property type="component" value="Unassembled WGS sequence"/>
</dbReference>
<sequence>MPLWADPIDNSPFQSTFSFNNYAKEIILPESKTDDDELKHKRLARTTSCVASLTKPNMLLEPLDEMQNLAATGPPNLPLQIIGGPGTGKSKILGYRAAWLIYKHNVPPENISIFSRTRLAAQELVTNVTSKLEEIQYKGNIDLTAGTIHYYCLRYLNLFGDKLNLVPNFTILSQEQQRDFVSSVLVSSNVVNIGERQGYYPQNVDQEKNASRAYRAKARYSNESLSLPLIDVSFVCEAINYIKSKGISIDEWVKTPPAASLPLMREIFKEYEARLRKQDLVDLNDLVLLGLRLIAEYPETVKNIQHVLVDSFEDLTAAQYRFICALSQSGGLSVAGDPNQGIYLSHNPQPYNFAHMQRQFPQTQLVSLHVNYRSTESLVKLGQQVIEYDQTKSGLITPSSKAIHIEKNAHPLGPATVTFFTFEAEVRAVSAFIKYLTQRYDINFSDFALLDRYSQTPEVLALMREALESEGIPYTILGREFWQQREIVSLLSVFRTIQSNKNEEDAVDSAAWMNMPIPPSDVSRIMKFGIAPTYFEKLETYSRGEVHSSFFSMTPNGKEKVIKFVGFVTLWRSITKFSQRLEPADSRLLVVMEKLFDSIVQKFNDNSWKYRTNSVFRHKENVALLRERFLQTMGSLDPAIVARFESGLPDYLATFLRLQAIDYVVEMEDDHCLTIGTAYGAKGREWPVVFAMKFGESVLKDVANDYDEALRKFYVSLSSASGSCFLMADFISHRQDFIVQGERVDPVYPLLIPSQSGDGPLSLAMDRVDRFPEQHFAMFPAAERILETEVFSKRDVSIIGLRETRRNRELAVEYQKRIAAVRAMDEVGGQIMAQRMSNL</sequence>
<feature type="domain" description="UvrD-like helicase C-terminal" evidence="13">
    <location>
        <begin position="376"/>
        <end position="683"/>
    </location>
</feature>
<dbReference type="PANTHER" id="PTHR11070:SF2">
    <property type="entry name" value="ATP-DEPENDENT DNA HELICASE SRS2"/>
    <property type="match status" value="1"/>
</dbReference>
<dbReference type="GO" id="GO:0016787">
    <property type="term" value="F:hydrolase activity"/>
    <property type="evidence" value="ECO:0007669"/>
    <property type="project" value="UniProtKB-UniRule"/>
</dbReference>
<dbReference type="Gene3D" id="1.10.10.160">
    <property type="match status" value="1"/>
</dbReference>
<dbReference type="SUPFAM" id="SSF52540">
    <property type="entry name" value="P-loop containing nucleoside triphosphate hydrolases"/>
    <property type="match status" value="1"/>
</dbReference>
<dbReference type="Gene3D" id="1.10.486.10">
    <property type="entry name" value="PCRA, domain 4"/>
    <property type="match status" value="1"/>
</dbReference>
<dbReference type="InterPro" id="IPR014017">
    <property type="entry name" value="DNA_helicase_UvrD-like_C"/>
</dbReference>
<evidence type="ECO:0000259" key="12">
    <source>
        <dbReference type="PROSITE" id="PS51198"/>
    </source>
</evidence>
<dbReference type="PANTHER" id="PTHR11070">
    <property type="entry name" value="UVRD / RECB / PCRA DNA HELICASE FAMILY MEMBER"/>
    <property type="match status" value="1"/>
</dbReference>
<evidence type="ECO:0000256" key="3">
    <source>
        <dbReference type="ARBA" id="ARBA00022801"/>
    </source>
</evidence>
<evidence type="ECO:0000256" key="8">
    <source>
        <dbReference type="ARBA" id="ARBA00034617"/>
    </source>
</evidence>
<evidence type="ECO:0000256" key="9">
    <source>
        <dbReference type="ARBA" id="ARBA00034808"/>
    </source>
</evidence>
<comment type="catalytic activity">
    <reaction evidence="10">
        <text>ATP + H2O = ADP + phosphate + H(+)</text>
        <dbReference type="Rhea" id="RHEA:13065"/>
        <dbReference type="ChEBI" id="CHEBI:15377"/>
        <dbReference type="ChEBI" id="CHEBI:15378"/>
        <dbReference type="ChEBI" id="CHEBI:30616"/>
        <dbReference type="ChEBI" id="CHEBI:43474"/>
        <dbReference type="ChEBI" id="CHEBI:456216"/>
        <dbReference type="EC" id="5.6.2.4"/>
    </reaction>
</comment>
<dbReference type="GO" id="GO:0005524">
    <property type="term" value="F:ATP binding"/>
    <property type="evidence" value="ECO:0007669"/>
    <property type="project" value="UniProtKB-UniRule"/>
</dbReference>
<protein>
    <recommendedName>
        <fullName evidence="9">DNA 3'-5' helicase</fullName>
        <ecNumber evidence="9">5.6.2.4</ecNumber>
    </recommendedName>
</protein>
<dbReference type="GO" id="GO:0003677">
    <property type="term" value="F:DNA binding"/>
    <property type="evidence" value="ECO:0007669"/>
    <property type="project" value="UniProtKB-KW"/>
</dbReference>
<keyword evidence="15" id="KW-1185">Reference proteome</keyword>
<evidence type="ECO:0000313" key="14">
    <source>
        <dbReference type="EMBL" id="VVT56848.1"/>
    </source>
</evidence>
<evidence type="ECO:0000256" key="11">
    <source>
        <dbReference type="PROSITE-ProRule" id="PRU00560"/>
    </source>
</evidence>
<proteinExistence type="inferred from homology"/>
<dbReference type="InterPro" id="IPR013986">
    <property type="entry name" value="DExx_box_DNA_helicase_dom_sf"/>
</dbReference>
<organism evidence="14 15">
    <name type="scientific">Magnusiomyces paraingens</name>
    <dbReference type="NCBI Taxonomy" id="2606893"/>
    <lineage>
        <taxon>Eukaryota</taxon>
        <taxon>Fungi</taxon>
        <taxon>Dikarya</taxon>
        <taxon>Ascomycota</taxon>
        <taxon>Saccharomycotina</taxon>
        <taxon>Dipodascomycetes</taxon>
        <taxon>Dipodascales</taxon>
        <taxon>Dipodascaceae</taxon>
        <taxon>Magnusiomyces</taxon>
    </lineage>
</organism>
<evidence type="ECO:0000256" key="2">
    <source>
        <dbReference type="ARBA" id="ARBA00022741"/>
    </source>
</evidence>
<keyword evidence="5 11" id="KW-0067">ATP-binding</keyword>
<dbReference type="GO" id="GO:0000725">
    <property type="term" value="P:recombinational repair"/>
    <property type="evidence" value="ECO:0007669"/>
    <property type="project" value="TreeGrafter"/>
</dbReference>
<dbReference type="RefSeq" id="XP_031855940.1">
    <property type="nucleotide sequence ID" value="XM_032000049.1"/>
</dbReference>
<evidence type="ECO:0000256" key="7">
    <source>
        <dbReference type="ARBA" id="ARBA00023235"/>
    </source>
</evidence>
<evidence type="ECO:0000256" key="4">
    <source>
        <dbReference type="ARBA" id="ARBA00022806"/>
    </source>
</evidence>
<comment type="similarity">
    <text evidence="1">Belongs to the helicase family. UvrD subfamily.</text>
</comment>
<dbReference type="InterPro" id="IPR027417">
    <property type="entry name" value="P-loop_NTPase"/>
</dbReference>
<keyword evidence="4 11" id="KW-0347">Helicase</keyword>
<accession>A0A5E8C4T5</accession>
<dbReference type="PROSITE" id="PS51198">
    <property type="entry name" value="UVRD_HELICASE_ATP_BIND"/>
    <property type="match status" value="1"/>
</dbReference>
<evidence type="ECO:0000256" key="5">
    <source>
        <dbReference type="ARBA" id="ARBA00022840"/>
    </source>
</evidence>
<feature type="domain" description="UvrD-like helicase ATP-binding" evidence="12">
    <location>
        <begin position="62"/>
        <end position="375"/>
    </location>
</feature>
<dbReference type="EMBL" id="CABVLU010000004">
    <property type="protein sequence ID" value="VVT56848.1"/>
    <property type="molecule type" value="Genomic_DNA"/>
</dbReference>
<keyword evidence="3 11" id="KW-0378">Hydrolase</keyword>
<reference evidence="14 15" key="1">
    <citation type="submission" date="2019-09" db="EMBL/GenBank/DDBJ databases">
        <authorList>
            <person name="Brejova B."/>
        </authorList>
    </citation>
    <scope>NUCLEOTIDE SEQUENCE [LARGE SCALE GENOMIC DNA]</scope>
</reference>
<dbReference type="EC" id="5.6.2.4" evidence="9"/>
<dbReference type="OrthoDB" id="1470711at2759"/>
<evidence type="ECO:0000256" key="1">
    <source>
        <dbReference type="ARBA" id="ARBA00009922"/>
    </source>
</evidence>
<dbReference type="GO" id="GO:0043138">
    <property type="term" value="F:3'-5' DNA helicase activity"/>
    <property type="evidence" value="ECO:0007669"/>
    <property type="project" value="UniProtKB-EC"/>
</dbReference>
<dbReference type="InterPro" id="IPR000212">
    <property type="entry name" value="DNA_helicase_UvrD/REP"/>
</dbReference>
<evidence type="ECO:0000259" key="13">
    <source>
        <dbReference type="PROSITE" id="PS51217"/>
    </source>
</evidence>
<keyword evidence="2 11" id="KW-0547">Nucleotide-binding</keyword>
<dbReference type="Pfam" id="PF13361">
    <property type="entry name" value="UvrD_C"/>
    <property type="match status" value="1"/>
</dbReference>
<dbReference type="AlphaFoldDB" id="A0A5E8C4T5"/>
<comment type="catalytic activity">
    <reaction evidence="8">
        <text>Couples ATP hydrolysis with the unwinding of duplex DNA by translocating in the 3'-5' direction.</text>
        <dbReference type="EC" id="5.6.2.4"/>
    </reaction>
</comment>
<dbReference type="PROSITE" id="PS51217">
    <property type="entry name" value="UVRD_HELICASE_CTER"/>
    <property type="match status" value="1"/>
</dbReference>
<gene>
    <name evidence="14" type="ORF">SAPINGB_P005335</name>
</gene>
<keyword evidence="6" id="KW-0238">DNA-binding</keyword>